<evidence type="ECO:0000256" key="2">
    <source>
        <dbReference type="SAM" id="MobiDB-lite"/>
    </source>
</evidence>
<evidence type="ECO:0000256" key="1">
    <source>
        <dbReference type="SAM" id="Coils"/>
    </source>
</evidence>
<accession>A0A1V0SHM2</accession>
<feature type="region of interest" description="Disordered" evidence="2">
    <location>
        <begin position="1"/>
        <end position="34"/>
    </location>
</feature>
<dbReference type="EMBL" id="KY684108">
    <property type="protein sequence ID" value="ARF11219.1"/>
    <property type="molecule type" value="Genomic_DNA"/>
</dbReference>
<feature type="compositionally biased region" description="Basic residues" evidence="2">
    <location>
        <begin position="16"/>
        <end position="26"/>
    </location>
</feature>
<reference evidence="3" key="1">
    <citation type="journal article" date="2017" name="Science">
        <title>Giant viruses with an expanded complement of translation system components.</title>
        <authorList>
            <person name="Schulz F."/>
            <person name="Yutin N."/>
            <person name="Ivanova N.N."/>
            <person name="Ortega D.R."/>
            <person name="Lee T.K."/>
            <person name="Vierheilig J."/>
            <person name="Daims H."/>
            <person name="Horn M."/>
            <person name="Wagner M."/>
            <person name="Jensen G.J."/>
            <person name="Kyrpides N.C."/>
            <person name="Koonin E.V."/>
            <person name="Woyke T."/>
        </authorList>
    </citation>
    <scope>NUCLEOTIDE SEQUENCE</scope>
    <source>
        <strain evidence="3">KNV1</strain>
    </source>
</reference>
<evidence type="ECO:0008006" key="4">
    <source>
        <dbReference type="Google" id="ProtNLM"/>
    </source>
</evidence>
<protein>
    <recommendedName>
        <fullName evidence="4">MYM-type domain-containing protein</fullName>
    </recommendedName>
</protein>
<name>A0A1V0SHM2_9VIRU</name>
<organism evidence="3">
    <name type="scientific">Klosneuvirus KNV1</name>
    <dbReference type="NCBI Taxonomy" id="1977640"/>
    <lineage>
        <taxon>Viruses</taxon>
        <taxon>Varidnaviria</taxon>
        <taxon>Bamfordvirae</taxon>
        <taxon>Nucleocytoviricota</taxon>
        <taxon>Megaviricetes</taxon>
        <taxon>Imitervirales</taxon>
        <taxon>Mimiviridae</taxon>
        <taxon>Klosneuvirinae</taxon>
        <taxon>Klosneuvirus</taxon>
    </lineage>
</organism>
<sequence length="339" mass="39278">MDNNDITSTDNLNNKQFKRGRGRPRKNQIINYGDSGKNKQKVKIISSNDEEPIILQLPISLKEFHTLKNNTIFEKESKTNDETPEQANIFTINDIDNDSNSGSSLYESDNLFVYELKKKIKDQEGTIKSLEKELNNYKDILNDSNNGLNNRKVSKMNINFINSNNGQQIIVEKTNIACWYCSYNFDTIPCFIPEKFYNDKYYVFGCFCTYNCAASYNLKMDDSAMWYRYSLLKKLYNTLYNNNNEISLAPPREAFDKFGGPLKYEDYLKNSIKCLKEFRFIMPPMTSIVPLVEEHNGLDSSKVNISLADLNKKKNVVRSKPLPNMKNTLLETLVFKESK</sequence>
<keyword evidence="1" id="KW-0175">Coiled coil</keyword>
<feature type="coiled-coil region" evidence="1">
    <location>
        <begin position="113"/>
        <end position="147"/>
    </location>
</feature>
<proteinExistence type="predicted"/>
<feature type="compositionally biased region" description="Polar residues" evidence="2">
    <location>
        <begin position="1"/>
        <end position="15"/>
    </location>
</feature>
<gene>
    <name evidence="3" type="ORF">Klosneuvirus_1_76</name>
</gene>
<evidence type="ECO:0000313" key="3">
    <source>
        <dbReference type="EMBL" id="ARF11219.1"/>
    </source>
</evidence>